<dbReference type="Proteomes" id="UP000284403">
    <property type="component" value="Unassembled WGS sequence"/>
</dbReference>
<evidence type="ECO:0000313" key="2">
    <source>
        <dbReference type="Proteomes" id="UP000284403"/>
    </source>
</evidence>
<evidence type="ECO:0000313" key="1">
    <source>
        <dbReference type="EMBL" id="RNE99382.1"/>
    </source>
</evidence>
<name>A0A3R7KFC7_9TRYP</name>
<accession>A0A3R7KFC7</accession>
<gene>
    <name evidence="1" type="ORF">Tco025E_09029</name>
</gene>
<comment type="caution">
    <text evidence="1">The sequence shown here is derived from an EMBL/GenBank/DDBJ whole genome shotgun (WGS) entry which is preliminary data.</text>
</comment>
<keyword evidence="2" id="KW-1185">Reference proteome</keyword>
<protein>
    <submittedName>
        <fullName evidence="1">Putative pseudouridine synthase</fullName>
    </submittedName>
</protein>
<dbReference type="RefSeq" id="XP_029224029.1">
    <property type="nucleotide sequence ID" value="XM_029375856.1"/>
</dbReference>
<dbReference type="AlphaFoldDB" id="A0A3R7KFC7"/>
<dbReference type="GeneID" id="40322640"/>
<proteinExistence type="predicted"/>
<organism evidence="1 2">
    <name type="scientific">Trypanosoma conorhini</name>
    <dbReference type="NCBI Taxonomy" id="83891"/>
    <lineage>
        <taxon>Eukaryota</taxon>
        <taxon>Discoba</taxon>
        <taxon>Euglenozoa</taxon>
        <taxon>Kinetoplastea</taxon>
        <taxon>Metakinetoplastina</taxon>
        <taxon>Trypanosomatida</taxon>
        <taxon>Trypanosomatidae</taxon>
        <taxon>Trypanosoma</taxon>
    </lineage>
</organism>
<reference evidence="1 2" key="1">
    <citation type="journal article" date="2018" name="BMC Genomics">
        <title>Genomic comparison of Trypanosoma conorhini and Trypanosoma rangeli to Trypanosoma cruzi strains of high and low virulence.</title>
        <authorList>
            <person name="Bradwell K.R."/>
            <person name="Koparde V.N."/>
            <person name="Matveyev A.V."/>
            <person name="Serrano M.G."/>
            <person name="Alves J.M."/>
            <person name="Parikh H."/>
            <person name="Huang B."/>
            <person name="Lee V."/>
            <person name="Espinosa-Alvarez O."/>
            <person name="Ortiz P.A."/>
            <person name="Costa-Martins A.G."/>
            <person name="Teixeira M.M."/>
            <person name="Buck G.A."/>
        </authorList>
    </citation>
    <scope>NUCLEOTIDE SEQUENCE [LARGE SCALE GENOMIC DNA]</scope>
    <source>
        <strain evidence="1 2">025E</strain>
    </source>
</reference>
<dbReference type="EMBL" id="MKKU01000961">
    <property type="protein sequence ID" value="RNE99382.1"/>
    <property type="molecule type" value="Genomic_DNA"/>
</dbReference>
<sequence>MLVDSAASAGTFFPLSIWAWGGRVDKGLRTPGRHMPRRGVQRWRAAPRKGFRGPGREAPVHCEGDRARRAEVLFRRPRFVRGDQYSVRKPPGPCRPMLDWQPNVEENATQFSRLALLVFFFGNEEAADFVETPELSPDGALLGETCGGGGLQDVRAVATREEAAPHALRDVVIPLNVDNNEAMSHLSRLLGFAASSRKGAHCSRNPASFRPLFSAGSGHPRATRPWVKVLPELGNMPGENGDGVYKLLTDMELRQCPSYTATSRGQSRRLWPIGKYGFRLAERLPAGAAALAASGTARQRGTKALALHFTLPAHAYSMAFFREFMAIEDCAPVSHTPVESHRPLETKLPVDAADKDEVVVEVTVPGGEGVDGDLLGKLRMK</sequence>